<dbReference type="Proteomes" id="UP001160148">
    <property type="component" value="Unassembled WGS sequence"/>
</dbReference>
<reference evidence="1 2" key="1">
    <citation type="submission" date="2023-01" db="EMBL/GenBank/DDBJ databases">
        <authorList>
            <person name="Whitehead M."/>
        </authorList>
    </citation>
    <scope>NUCLEOTIDE SEQUENCE [LARGE SCALE GENOMIC DNA]</scope>
</reference>
<proteinExistence type="predicted"/>
<gene>
    <name evidence="1" type="ORF">MEUPH1_LOCUS22232</name>
</gene>
<comment type="caution">
    <text evidence="1">The sequence shown here is derived from an EMBL/GenBank/DDBJ whole genome shotgun (WGS) entry which is preliminary data.</text>
</comment>
<protein>
    <submittedName>
        <fullName evidence="1">Uncharacterized protein</fullName>
    </submittedName>
</protein>
<dbReference type="EMBL" id="CARXXK010000005">
    <property type="protein sequence ID" value="CAI6367802.1"/>
    <property type="molecule type" value="Genomic_DNA"/>
</dbReference>
<organism evidence="1 2">
    <name type="scientific">Macrosiphum euphorbiae</name>
    <name type="common">potato aphid</name>
    <dbReference type="NCBI Taxonomy" id="13131"/>
    <lineage>
        <taxon>Eukaryota</taxon>
        <taxon>Metazoa</taxon>
        <taxon>Ecdysozoa</taxon>
        <taxon>Arthropoda</taxon>
        <taxon>Hexapoda</taxon>
        <taxon>Insecta</taxon>
        <taxon>Pterygota</taxon>
        <taxon>Neoptera</taxon>
        <taxon>Paraneoptera</taxon>
        <taxon>Hemiptera</taxon>
        <taxon>Sternorrhyncha</taxon>
        <taxon>Aphidomorpha</taxon>
        <taxon>Aphidoidea</taxon>
        <taxon>Aphididae</taxon>
        <taxon>Macrosiphini</taxon>
        <taxon>Macrosiphum</taxon>
    </lineage>
</organism>
<keyword evidence="2" id="KW-1185">Reference proteome</keyword>
<accession>A0AAV0XJ31</accession>
<evidence type="ECO:0000313" key="1">
    <source>
        <dbReference type="EMBL" id="CAI6367802.1"/>
    </source>
</evidence>
<evidence type="ECO:0000313" key="2">
    <source>
        <dbReference type="Proteomes" id="UP001160148"/>
    </source>
</evidence>
<sequence>MANALMHTRDDYSDMVMTTLSDDCEIICTSLLTTTASMTNVTTACRVQINTLGEHVSTQNQNNLLDEQSSKHPTPKHGSFQVLLKITDYI</sequence>
<name>A0AAV0XJ31_9HEMI</name>
<dbReference type="AlphaFoldDB" id="A0AAV0XJ31"/>